<name>A0A2T0APF5_9CLOT</name>
<keyword evidence="1" id="KW-0175">Coiled coil</keyword>
<sequence>MTEYQSKQQIVEWLKEYEAIKAGIENLEQTIEDIAQSDMAVNYDKEPTGKTNKFNSIVESAVVKIDKLDIKRRIEAMKNIVNNIDRALSILTDTERFIIEHRCIKSQYYYQFCYQINVSERTAKRIKKEALRKMSIVIFGKE</sequence>
<dbReference type="AlphaFoldDB" id="A0A2T0APF5"/>
<evidence type="ECO:0000313" key="2">
    <source>
        <dbReference type="EMBL" id="PRR70900.1"/>
    </source>
</evidence>
<protein>
    <recommendedName>
        <fullName evidence="4">Phage transcriptional regulator, RinA family</fullName>
    </recommendedName>
</protein>
<dbReference type="OrthoDB" id="1911210at2"/>
<dbReference type="SUPFAM" id="SSF88659">
    <property type="entry name" value="Sigma3 and sigma4 domains of RNA polymerase sigma factors"/>
    <property type="match status" value="1"/>
</dbReference>
<keyword evidence="3" id="KW-1185">Reference proteome</keyword>
<dbReference type="Proteomes" id="UP000239614">
    <property type="component" value="Unassembled WGS sequence"/>
</dbReference>
<evidence type="ECO:0008006" key="4">
    <source>
        <dbReference type="Google" id="ProtNLM"/>
    </source>
</evidence>
<gene>
    <name evidence="2" type="ORF">CPAL_19900</name>
</gene>
<dbReference type="NCBIfam" id="TIGR01636">
    <property type="entry name" value="phage_rinA"/>
    <property type="match status" value="1"/>
</dbReference>
<dbReference type="EMBL" id="PVXN01000053">
    <property type="protein sequence ID" value="PRR70900.1"/>
    <property type="molecule type" value="Genomic_DNA"/>
</dbReference>
<dbReference type="InterPro" id="IPR006523">
    <property type="entry name" value="RinA"/>
</dbReference>
<reference evidence="2 3" key="1">
    <citation type="submission" date="2018-03" db="EMBL/GenBank/DDBJ databases">
        <title>Genome sequence of Clostridium thermopalmarium DSM 5974.</title>
        <authorList>
            <person name="Poehlein A."/>
            <person name="Daniel R."/>
        </authorList>
    </citation>
    <scope>NUCLEOTIDE SEQUENCE [LARGE SCALE GENOMIC DNA]</scope>
    <source>
        <strain evidence="2 3">DSM 5974</strain>
    </source>
</reference>
<comment type="caution">
    <text evidence="2">The sequence shown here is derived from an EMBL/GenBank/DDBJ whole genome shotgun (WGS) entry which is preliminary data.</text>
</comment>
<feature type="coiled-coil region" evidence="1">
    <location>
        <begin position="10"/>
        <end position="37"/>
    </location>
</feature>
<dbReference type="InterPro" id="IPR013324">
    <property type="entry name" value="RNA_pol_sigma_r3/r4-like"/>
</dbReference>
<dbReference type="RefSeq" id="WP_106024528.1">
    <property type="nucleotide sequence ID" value="NZ_PVXN01000053.1"/>
</dbReference>
<evidence type="ECO:0000313" key="3">
    <source>
        <dbReference type="Proteomes" id="UP000239614"/>
    </source>
</evidence>
<evidence type="ECO:0000256" key="1">
    <source>
        <dbReference type="SAM" id="Coils"/>
    </source>
</evidence>
<accession>A0A2T0APF5</accession>
<organism evidence="2 3">
    <name type="scientific">Clostridium thermopalmarium DSM 5974</name>
    <dbReference type="NCBI Taxonomy" id="1121340"/>
    <lineage>
        <taxon>Bacteria</taxon>
        <taxon>Bacillati</taxon>
        <taxon>Bacillota</taxon>
        <taxon>Clostridia</taxon>
        <taxon>Eubacteriales</taxon>
        <taxon>Clostridiaceae</taxon>
        <taxon>Clostridium</taxon>
    </lineage>
</organism>
<proteinExistence type="predicted"/>